<evidence type="ECO:0000256" key="4">
    <source>
        <dbReference type="ARBA" id="ARBA00022723"/>
    </source>
</evidence>
<dbReference type="InterPro" id="IPR002036">
    <property type="entry name" value="YbeY"/>
</dbReference>
<comment type="similarity">
    <text evidence="2">Belongs to the endoribonuclease YbeY family.</text>
</comment>
<evidence type="ECO:0000256" key="1">
    <source>
        <dbReference type="ARBA" id="ARBA00001947"/>
    </source>
</evidence>
<dbReference type="GO" id="GO:0004519">
    <property type="term" value="F:endonuclease activity"/>
    <property type="evidence" value="ECO:0007669"/>
    <property type="project" value="UniProtKB-KW"/>
</dbReference>
<dbReference type="GO" id="GO:0006364">
    <property type="term" value="P:rRNA processing"/>
    <property type="evidence" value="ECO:0007669"/>
    <property type="project" value="InterPro"/>
</dbReference>
<dbReference type="AlphaFoldDB" id="A0A381S5M6"/>
<evidence type="ECO:0000256" key="7">
    <source>
        <dbReference type="ARBA" id="ARBA00022833"/>
    </source>
</evidence>
<keyword evidence="3" id="KW-0540">Nuclease</keyword>
<protein>
    <recommendedName>
        <fullName evidence="10">rRNA maturation RNase YbeY</fullName>
    </recommendedName>
</protein>
<dbReference type="PANTHER" id="PTHR46986:SF1">
    <property type="entry name" value="ENDORIBONUCLEASE YBEY, CHLOROPLASTIC"/>
    <property type="match status" value="1"/>
</dbReference>
<feature type="region of interest" description="Disordered" evidence="8">
    <location>
        <begin position="131"/>
        <end position="150"/>
    </location>
</feature>
<organism evidence="9">
    <name type="scientific">marine metagenome</name>
    <dbReference type="NCBI Taxonomy" id="408172"/>
    <lineage>
        <taxon>unclassified sequences</taxon>
        <taxon>metagenomes</taxon>
        <taxon>ecological metagenomes</taxon>
    </lineage>
</organism>
<feature type="compositionally biased region" description="Basic and acidic residues" evidence="8">
    <location>
        <begin position="136"/>
        <end position="150"/>
    </location>
</feature>
<sequence length="150" mass="16265">VDDERDDPDPAQPVDVSRWEALVADVLFAEGLGDRLVEVHLHFVDEPSIEVLNRDHMDGSGPTDVLAFPVDDPAEVPMDVPVLLGDVVVCPSVAASQAPEHAGDYHTELALLVVHGVLHLLGNDHADPDQAAAMQTKERDHLARHGMERP</sequence>
<evidence type="ECO:0000256" key="3">
    <source>
        <dbReference type="ARBA" id="ARBA00022722"/>
    </source>
</evidence>
<reference evidence="9" key="1">
    <citation type="submission" date="2018-05" db="EMBL/GenBank/DDBJ databases">
        <authorList>
            <person name="Lanie J.A."/>
            <person name="Ng W.-L."/>
            <person name="Kazmierczak K.M."/>
            <person name="Andrzejewski T.M."/>
            <person name="Davidsen T.M."/>
            <person name="Wayne K.J."/>
            <person name="Tettelin H."/>
            <person name="Glass J.I."/>
            <person name="Rusch D."/>
            <person name="Podicherti R."/>
            <person name="Tsui H.-C.T."/>
            <person name="Winkler M.E."/>
        </authorList>
    </citation>
    <scope>NUCLEOTIDE SEQUENCE</scope>
</reference>
<evidence type="ECO:0000256" key="6">
    <source>
        <dbReference type="ARBA" id="ARBA00022801"/>
    </source>
</evidence>
<dbReference type="SUPFAM" id="SSF55486">
    <property type="entry name" value="Metalloproteases ('zincins'), catalytic domain"/>
    <property type="match status" value="1"/>
</dbReference>
<dbReference type="GO" id="GO:0046872">
    <property type="term" value="F:metal ion binding"/>
    <property type="evidence" value="ECO:0007669"/>
    <property type="project" value="UniProtKB-KW"/>
</dbReference>
<keyword evidence="5" id="KW-0255">Endonuclease</keyword>
<dbReference type="Pfam" id="PF02130">
    <property type="entry name" value="YbeY"/>
    <property type="match status" value="1"/>
</dbReference>
<dbReference type="InterPro" id="IPR023091">
    <property type="entry name" value="MetalPrtase_cat_dom_sf_prd"/>
</dbReference>
<dbReference type="NCBIfam" id="TIGR00043">
    <property type="entry name" value="rRNA maturation RNase YbeY"/>
    <property type="match status" value="1"/>
</dbReference>
<keyword evidence="4" id="KW-0479">Metal-binding</keyword>
<evidence type="ECO:0000313" key="9">
    <source>
        <dbReference type="EMBL" id="SUZ99356.1"/>
    </source>
</evidence>
<dbReference type="PANTHER" id="PTHR46986">
    <property type="entry name" value="ENDORIBONUCLEASE YBEY, CHLOROPLASTIC"/>
    <property type="match status" value="1"/>
</dbReference>
<dbReference type="GO" id="GO:0004222">
    <property type="term" value="F:metalloendopeptidase activity"/>
    <property type="evidence" value="ECO:0007669"/>
    <property type="project" value="InterPro"/>
</dbReference>
<dbReference type="EMBL" id="UINC01002694">
    <property type="protein sequence ID" value="SUZ99356.1"/>
    <property type="molecule type" value="Genomic_DNA"/>
</dbReference>
<keyword evidence="6" id="KW-0378">Hydrolase</keyword>
<evidence type="ECO:0000256" key="2">
    <source>
        <dbReference type="ARBA" id="ARBA00010875"/>
    </source>
</evidence>
<dbReference type="Gene3D" id="3.40.390.30">
    <property type="entry name" value="Metalloproteases ('zincins'), catalytic domain"/>
    <property type="match status" value="1"/>
</dbReference>
<evidence type="ECO:0000256" key="5">
    <source>
        <dbReference type="ARBA" id="ARBA00022759"/>
    </source>
</evidence>
<name>A0A381S5M6_9ZZZZ</name>
<accession>A0A381S5M6</accession>
<comment type="cofactor">
    <cofactor evidence="1">
        <name>Zn(2+)</name>
        <dbReference type="ChEBI" id="CHEBI:29105"/>
    </cofactor>
</comment>
<evidence type="ECO:0000256" key="8">
    <source>
        <dbReference type="SAM" id="MobiDB-lite"/>
    </source>
</evidence>
<gene>
    <name evidence="9" type="ORF">METZ01_LOCUS52210</name>
</gene>
<keyword evidence="7" id="KW-0862">Zinc</keyword>
<dbReference type="HAMAP" id="MF_00009">
    <property type="entry name" value="Endoribonucl_YbeY"/>
    <property type="match status" value="1"/>
</dbReference>
<feature type="non-terminal residue" evidence="9">
    <location>
        <position position="1"/>
    </location>
</feature>
<evidence type="ECO:0008006" key="10">
    <source>
        <dbReference type="Google" id="ProtNLM"/>
    </source>
</evidence>
<proteinExistence type="inferred from homology"/>